<evidence type="ECO:0000313" key="2">
    <source>
        <dbReference type="EMBL" id="RWQ93711.1"/>
    </source>
</evidence>
<comment type="caution">
    <text evidence="2">The sequence shown here is derived from an EMBL/GenBank/DDBJ whole genome shotgun (WGS) entry which is preliminary data.</text>
</comment>
<evidence type="ECO:0000256" key="1">
    <source>
        <dbReference type="SAM" id="Phobius"/>
    </source>
</evidence>
<keyword evidence="3" id="KW-1185">Reference proteome</keyword>
<feature type="transmembrane region" description="Helical" evidence="1">
    <location>
        <begin position="79"/>
        <end position="97"/>
    </location>
</feature>
<evidence type="ECO:0000313" key="3">
    <source>
        <dbReference type="Proteomes" id="UP000283841"/>
    </source>
</evidence>
<gene>
    <name evidence="2" type="ORF">C8Q69DRAFT_333184</name>
</gene>
<keyword evidence="1" id="KW-1133">Transmembrane helix</keyword>
<dbReference type="RefSeq" id="XP_028483356.1">
    <property type="nucleotide sequence ID" value="XM_028627496.1"/>
</dbReference>
<dbReference type="EMBL" id="RCNU01000009">
    <property type="protein sequence ID" value="RWQ93711.1"/>
    <property type="molecule type" value="Genomic_DNA"/>
</dbReference>
<reference evidence="2 3" key="1">
    <citation type="journal article" date="2018" name="Front. Microbiol.">
        <title>Genomic and genetic insights into a cosmopolitan fungus, Paecilomyces variotii (Eurotiales).</title>
        <authorList>
            <person name="Urquhart A.S."/>
            <person name="Mondo S.J."/>
            <person name="Makela M.R."/>
            <person name="Hane J.K."/>
            <person name="Wiebenga A."/>
            <person name="He G."/>
            <person name="Mihaltcheva S."/>
            <person name="Pangilinan J."/>
            <person name="Lipzen A."/>
            <person name="Barry K."/>
            <person name="de Vries R.P."/>
            <person name="Grigoriev I.V."/>
            <person name="Idnurm A."/>
        </authorList>
    </citation>
    <scope>NUCLEOTIDE SEQUENCE [LARGE SCALE GENOMIC DNA]</scope>
    <source>
        <strain evidence="2 3">CBS 101075</strain>
    </source>
</reference>
<protein>
    <submittedName>
        <fullName evidence="2">Uncharacterized protein</fullName>
    </submittedName>
</protein>
<dbReference type="AlphaFoldDB" id="A0A443HPI5"/>
<sequence>MKPERAADHWKRRFLWRVESHEERQFRLWMALIRTKRVEQQAILLGVRSIVALFLFARERLLRHRGNRLDSWISHSFRFLNLSAISLLVVLLDTSLLHLRTGINRDFPIFSFSFPIWPFSIFLHLHLPEPLLI</sequence>
<proteinExistence type="predicted"/>
<keyword evidence="1" id="KW-0472">Membrane</keyword>
<organism evidence="2 3">
    <name type="scientific">Byssochlamys spectabilis</name>
    <name type="common">Paecilomyces variotii</name>
    <dbReference type="NCBI Taxonomy" id="264951"/>
    <lineage>
        <taxon>Eukaryota</taxon>
        <taxon>Fungi</taxon>
        <taxon>Dikarya</taxon>
        <taxon>Ascomycota</taxon>
        <taxon>Pezizomycotina</taxon>
        <taxon>Eurotiomycetes</taxon>
        <taxon>Eurotiomycetidae</taxon>
        <taxon>Eurotiales</taxon>
        <taxon>Thermoascaceae</taxon>
        <taxon>Paecilomyces</taxon>
    </lineage>
</organism>
<keyword evidence="1" id="KW-0812">Transmembrane</keyword>
<feature type="transmembrane region" description="Helical" evidence="1">
    <location>
        <begin position="109"/>
        <end position="127"/>
    </location>
</feature>
<dbReference type="Proteomes" id="UP000283841">
    <property type="component" value="Unassembled WGS sequence"/>
</dbReference>
<name>A0A443HPI5_BYSSP</name>
<accession>A0A443HPI5</accession>
<feature type="transmembrane region" description="Helical" evidence="1">
    <location>
        <begin position="40"/>
        <end position="58"/>
    </location>
</feature>
<dbReference type="VEuPathDB" id="FungiDB:C8Q69DRAFT_333184"/>
<dbReference type="GeneID" id="39596773"/>